<reference evidence="2 3" key="2">
    <citation type="journal article" date="2017" name="Front. Plant Sci.">
        <title>Gene Classification and Mining of Molecular Markers Useful in Red Clover (Trifolium pratense) Breeding.</title>
        <authorList>
            <person name="Istvanek J."/>
            <person name="Dluhosova J."/>
            <person name="Dluhos P."/>
            <person name="Patkova L."/>
            <person name="Nedelnik J."/>
            <person name="Repkova J."/>
        </authorList>
    </citation>
    <scope>NUCLEOTIDE SEQUENCE [LARGE SCALE GENOMIC DNA]</scope>
    <source>
        <strain evidence="3">cv. Tatra</strain>
        <tissue evidence="2">Young leaves</tissue>
    </source>
</reference>
<protein>
    <submittedName>
        <fullName evidence="2">Uncharacterized protein</fullName>
    </submittedName>
</protein>
<gene>
    <name evidence="2" type="ORF">L195_g031999</name>
</gene>
<evidence type="ECO:0000313" key="2">
    <source>
        <dbReference type="EMBL" id="PNX76054.1"/>
    </source>
</evidence>
<evidence type="ECO:0000313" key="3">
    <source>
        <dbReference type="Proteomes" id="UP000236291"/>
    </source>
</evidence>
<sequence>MEDDTKKISINVCGRGNNEGEPLANPMVADFEDNGEEDVSDNEFGKGMTLCRLLRCQEMKMLSRRS</sequence>
<accession>A0A2K3LC21</accession>
<proteinExistence type="predicted"/>
<organism evidence="2 3">
    <name type="scientific">Trifolium pratense</name>
    <name type="common">Red clover</name>
    <dbReference type="NCBI Taxonomy" id="57577"/>
    <lineage>
        <taxon>Eukaryota</taxon>
        <taxon>Viridiplantae</taxon>
        <taxon>Streptophyta</taxon>
        <taxon>Embryophyta</taxon>
        <taxon>Tracheophyta</taxon>
        <taxon>Spermatophyta</taxon>
        <taxon>Magnoliopsida</taxon>
        <taxon>eudicotyledons</taxon>
        <taxon>Gunneridae</taxon>
        <taxon>Pentapetalae</taxon>
        <taxon>rosids</taxon>
        <taxon>fabids</taxon>
        <taxon>Fabales</taxon>
        <taxon>Fabaceae</taxon>
        <taxon>Papilionoideae</taxon>
        <taxon>50 kb inversion clade</taxon>
        <taxon>NPAAA clade</taxon>
        <taxon>Hologalegina</taxon>
        <taxon>IRL clade</taxon>
        <taxon>Trifolieae</taxon>
        <taxon>Trifolium</taxon>
    </lineage>
</organism>
<feature type="region of interest" description="Disordered" evidence="1">
    <location>
        <begin position="1"/>
        <end position="23"/>
    </location>
</feature>
<dbReference type="EMBL" id="ASHM01030041">
    <property type="protein sequence ID" value="PNX76054.1"/>
    <property type="molecule type" value="Genomic_DNA"/>
</dbReference>
<reference evidence="2 3" key="1">
    <citation type="journal article" date="2014" name="Am. J. Bot.">
        <title>Genome assembly and annotation for red clover (Trifolium pratense; Fabaceae).</title>
        <authorList>
            <person name="Istvanek J."/>
            <person name="Jaros M."/>
            <person name="Krenek A."/>
            <person name="Repkova J."/>
        </authorList>
    </citation>
    <scope>NUCLEOTIDE SEQUENCE [LARGE SCALE GENOMIC DNA]</scope>
    <source>
        <strain evidence="3">cv. Tatra</strain>
        <tissue evidence="2">Young leaves</tissue>
    </source>
</reference>
<dbReference type="AlphaFoldDB" id="A0A2K3LC21"/>
<name>A0A2K3LC21_TRIPR</name>
<comment type="caution">
    <text evidence="2">The sequence shown here is derived from an EMBL/GenBank/DDBJ whole genome shotgun (WGS) entry which is preliminary data.</text>
</comment>
<evidence type="ECO:0000256" key="1">
    <source>
        <dbReference type="SAM" id="MobiDB-lite"/>
    </source>
</evidence>
<dbReference type="Proteomes" id="UP000236291">
    <property type="component" value="Unassembled WGS sequence"/>
</dbReference>